<dbReference type="InterPro" id="IPR045864">
    <property type="entry name" value="aa-tRNA-synth_II/BPL/LPL"/>
</dbReference>
<gene>
    <name evidence="6 10" type="primary">serS</name>
    <name evidence="10" type="ORF">GCM10023336_15330</name>
</gene>
<dbReference type="InterPro" id="IPR042103">
    <property type="entry name" value="SerRS_1_N_sf"/>
</dbReference>
<dbReference type="HAMAP" id="MF_00176">
    <property type="entry name" value="Ser_tRNA_synth_type1"/>
    <property type="match status" value="1"/>
</dbReference>
<feature type="region of interest" description="Disordered" evidence="8">
    <location>
        <begin position="366"/>
        <end position="390"/>
    </location>
</feature>
<dbReference type="Gene3D" id="1.10.287.40">
    <property type="entry name" value="Serine-tRNA synthetase, tRNA binding domain"/>
    <property type="match status" value="1"/>
</dbReference>
<dbReference type="InterPro" id="IPR002314">
    <property type="entry name" value="aa-tRNA-synt_IIb"/>
</dbReference>
<comment type="similarity">
    <text evidence="6">Belongs to the class-II aminoacyl-tRNA synthetase family. Type-1 seryl-tRNA synthetase subfamily.</text>
</comment>
<keyword evidence="3 6" id="KW-0067">ATP-binding</keyword>
<feature type="binding site" evidence="6">
    <location>
        <begin position="230"/>
        <end position="232"/>
    </location>
    <ligand>
        <name>L-serine</name>
        <dbReference type="ChEBI" id="CHEBI:33384"/>
    </ligand>
</feature>
<keyword evidence="2 6" id="KW-0547">Nucleotide-binding</keyword>
<keyword evidence="5 6" id="KW-0030">Aminoacyl-tRNA synthetase</keyword>
<comment type="subunit">
    <text evidence="6">Homodimer. The tRNA molecule binds across the dimer.</text>
</comment>
<feature type="binding site" evidence="6">
    <location>
        <begin position="348"/>
        <end position="351"/>
    </location>
    <ligand>
        <name>ATP</name>
        <dbReference type="ChEBI" id="CHEBI:30616"/>
    </ligand>
</feature>
<dbReference type="RefSeq" id="WP_345667543.1">
    <property type="nucleotide sequence ID" value="NZ_BAABKC010000019.1"/>
</dbReference>
<evidence type="ECO:0000259" key="9">
    <source>
        <dbReference type="PROSITE" id="PS50862"/>
    </source>
</evidence>
<comment type="caution">
    <text evidence="10">The sequence shown here is derived from an EMBL/GenBank/DDBJ whole genome shotgun (WGS) entry which is preliminary data.</text>
</comment>
<reference evidence="11" key="1">
    <citation type="journal article" date="2019" name="Int. J. Syst. Evol. Microbiol.">
        <title>The Global Catalogue of Microorganisms (GCM) 10K type strain sequencing project: providing services to taxonomists for standard genome sequencing and annotation.</title>
        <authorList>
            <consortium name="The Broad Institute Genomics Platform"/>
            <consortium name="The Broad Institute Genome Sequencing Center for Infectious Disease"/>
            <person name="Wu L."/>
            <person name="Ma J."/>
        </authorList>
    </citation>
    <scope>NUCLEOTIDE SEQUENCE [LARGE SCALE GENOMIC DNA]</scope>
    <source>
        <strain evidence="11">JCM 18410</strain>
    </source>
</reference>
<dbReference type="InterPro" id="IPR002317">
    <property type="entry name" value="Ser-tRNA-ligase_type_1"/>
</dbReference>
<organism evidence="10 11">
    <name type="scientific">Streptomyces similanensis</name>
    <dbReference type="NCBI Taxonomy" id="1274988"/>
    <lineage>
        <taxon>Bacteria</taxon>
        <taxon>Bacillati</taxon>
        <taxon>Actinomycetota</taxon>
        <taxon>Actinomycetes</taxon>
        <taxon>Kitasatosporales</taxon>
        <taxon>Streptomycetaceae</taxon>
        <taxon>Streptomyces</taxon>
    </lineage>
</organism>
<evidence type="ECO:0000256" key="7">
    <source>
        <dbReference type="SAM" id="Coils"/>
    </source>
</evidence>
<dbReference type="Proteomes" id="UP001500124">
    <property type="component" value="Unassembled WGS sequence"/>
</dbReference>
<comment type="domain">
    <text evidence="6">Consists of two distinct domains, a catalytic core and a N-terminal extension that is involved in tRNA binding.</text>
</comment>
<evidence type="ECO:0000256" key="2">
    <source>
        <dbReference type="ARBA" id="ARBA00022741"/>
    </source>
</evidence>
<evidence type="ECO:0000313" key="11">
    <source>
        <dbReference type="Proteomes" id="UP001500124"/>
    </source>
</evidence>
<dbReference type="EMBL" id="BAABKC010000019">
    <property type="protein sequence ID" value="GAA5048845.1"/>
    <property type="molecule type" value="Genomic_DNA"/>
</dbReference>
<protein>
    <recommendedName>
        <fullName evidence="6">Serine--tRNA ligase</fullName>
        <ecNumber evidence="6">6.1.1.11</ecNumber>
    </recommendedName>
    <alternativeName>
        <fullName evidence="6">Seryl-tRNA synthetase</fullName>
        <shortName evidence="6">SerRS</shortName>
    </alternativeName>
    <alternativeName>
        <fullName evidence="6">Seryl-tRNA(Ser/Sec) synthetase</fullName>
    </alternativeName>
</protein>
<dbReference type="SUPFAM" id="SSF55681">
    <property type="entry name" value="Class II aaRS and biotin synthetases"/>
    <property type="match status" value="1"/>
</dbReference>
<dbReference type="GO" id="GO:0016874">
    <property type="term" value="F:ligase activity"/>
    <property type="evidence" value="ECO:0007669"/>
    <property type="project" value="UniProtKB-KW"/>
</dbReference>
<evidence type="ECO:0000256" key="4">
    <source>
        <dbReference type="ARBA" id="ARBA00022917"/>
    </source>
</evidence>
<evidence type="ECO:0000313" key="10">
    <source>
        <dbReference type="EMBL" id="GAA5048845.1"/>
    </source>
</evidence>
<dbReference type="Pfam" id="PF00587">
    <property type="entry name" value="tRNA-synt_2b"/>
    <property type="match status" value="1"/>
</dbReference>
<evidence type="ECO:0000256" key="3">
    <source>
        <dbReference type="ARBA" id="ARBA00022840"/>
    </source>
</evidence>
<dbReference type="InterPro" id="IPR006195">
    <property type="entry name" value="aa-tRNA-synth_II"/>
</dbReference>
<comment type="pathway">
    <text evidence="6">Aminoacyl-tRNA biosynthesis; selenocysteinyl-tRNA(Sec) biosynthesis; L-seryl-tRNA(Sec) from L-serine and tRNA(Sec): step 1/1.</text>
</comment>
<proteinExistence type="inferred from homology"/>
<dbReference type="Gene3D" id="3.30.930.10">
    <property type="entry name" value="Bira Bifunctional Protein, Domain 2"/>
    <property type="match status" value="1"/>
</dbReference>
<dbReference type="EC" id="6.1.1.11" evidence="6"/>
<comment type="subcellular location">
    <subcellularLocation>
        <location evidence="6">Cytoplasm</location>
    </subcellularLocation>
</comment>
<dbReference type="InterPro" id="IPR015866">
    <property type="entry name" value="Ser-tRNA-synth_1_N"/>
</dbReference>
<dbReference type="PIRSF" id="PIRSF001529">
    <property type="entry name" value="Ser-tRNA-synth_IIa"/>
    <property type="match status" value="1"/>
</dbReference>
<evidence type="ECO:0000256" key="5">
    <source>
        <dbReference type="ARBA" id="ARBA00023146"/>
    </source>
</evidence>
<dbReference type="SUPFAM" id="SSF46589">
    <property type="entry name" value="tRNA-binding arm"/>
    <property type="match status" value="1"/>
</dbReference>
<dbReference type="NCBIfam" id="TIGR00414">
    <property type="entry name" value="serS"/>
    <property type="match status" value="1"/>
</dbReference>
<keyword evidence="6" id="KW-0963">Cytoplasm</keyword>
<dbReference type="InterPro" id="IPR033729">
    <property type="entry name" value="SerRS_core"/>
</dbReference>
<comment type="catalytic activity">
    <reaction evidence="6">
        <text>tRNA(Ser) + L-serine + ATP = L-seryl-tRNA(Ser) + AMP + diphosphate + H(+)</text>
        <dbReference type="Rhea" id="RHEA:12292"/>
        <dbReference type="Rhea" id="RHEA-COMP:9669"/>
        <dbReference type="Rhea" id="RHEA-COMP:9703"/>
        <dbReference type="ChEBI" id="CHEBI:15378"/>
        <dbReference type="ChEBI" id="CHEBI:30616"/>
        <dbReference type="ChEBI" id="CHEBI:33019"/>
        <dbReference type="ChEBI" id="CHEBI:33384"/>
        <dbReference type="ChEBI" id="CHEBI:78442"/>
        <dbReference type="ChEBI" id="CHEBI:78533"/>
        <dbReference type="ChEBI" id="CHEBI:456215"/>
        <dbReference type="EC" id="6.1.1.11"/>
    </reaction>
</comment>
<keyword evidence="4 6" id="KW-0648">Protein biosynthesis</keyword>
<keyword evidence="1 6" id="KW-0436">Ligase</keyword>
<keyword evidence="7" id="KW-0175">Coiled coil</keyword>
<feature type="domain" description="Aminoacyl-transfer RNA synthetases class-II family profile" evidence="9">
    <location>
        <begin position="139"/>
        <end position="424"/>
    </location>
</feature>
<keyword evidence="11" id="KW-1185">Reference proteome</keyword>
<sequence length="442" mass="48126">MIDLRLLREDPDRARASQRARGEDVALVDSLLSADERRRSSGVRFDELRAEQKALGKLIPKAAGDEKAELLKKASQLAADVKAADAERDAADAETQELLLRLGNLVHPDVPVGGEEDFVTLETHGTIRDFGAEGFAPKDHLELGQLLGAIDVERGAKVSGSRFYFLTGVGALLELALVNAAMAQATAAGFTPMLTPALVRPQSMAGTGFLGQAAQDVYHLDKDDLYLVGTSEVALAAYHMDEILDADKLPLRYAGFSPCFRREAGSHGKDTRGIFRVHQFDKVEMFSYVAPEDSQAEHQRLLDWEKQWLTALELPFRVIDVASGDLGSSAARKFDCEAWIPTQGKYRELTSTSDCTEFQSRRLSIRMREKSSGSEATSGRGGGRATGGRVKPLATLNGTLCAVPRTIVAILENHQLADGSVRVPEVLRPYLGGREVLEPQAK</sequence>
<comment type="function">
    <text evidence="6">Catalyzes the attachment of serine to tRNA(Ser). Is also able to aminoacylate tRNA(Sec) with serine, to form the misacylated tRNA L-seryl-tRNA(Sec), which will be further converted into selenocysteinyl-tRNA(Sec).</text>
</comment>
<comment type="catalytic activity">
    <reaction evidence="6">
        <text>tRNA(Sec) + L-serine + ATP = L-seryl-tRNA(Sec) + AMP + diphosphate + H(+)</text>
        <dbReference type="Rhea" id="RHEA:42580"/>
        <dbReference type="Rhea" id="RHEA-COMP:9742"/>
        <dbReference type="Rhea" id="RHEA-COMP:10128"/>
        <dbReference type="ChEBI" id="CHEBI:15378"/>
        <dbReference type="ChEBI" id="CHEBI:30616"/>
        <dbReference type="ChEBI" id="CHEBI:33019"/>
        <dbReference type="ChEBI" id="CHEBI:33384"/>
        <dbReference type="ChEBI" id="CHEBI:78442"/>
        <dbReference type="ChEBI" id="CHEBI:78533"/>
        <dbReference type="ChEBI" id="CHEBI:456215"/>
        <dbReference type="EC" id="6.1.1.11"/>
    </reaction>
</comment>
<dbReference type="PANTHER" id="PTHR11778">
    <property type="entry name" value="SERYL-TRNA SYNTHETASE"/>
    <property type="match status" value="1"/>
</dbReference>
<dbReference type="PRINTS" id="PR00981">
    <property type="entry name" value="TRNASYNTHSER"/>
</dbReference>
<feature type="coiled-coil region" evidence="7">
    <location>
        <begin position="67"/>
        <end position="94"/>
    </location>
</feature>
<feature type="binding site" evidence="6">
    <location>
        <position position="284"/>
    </location>
    <ligand>
        <name>L-serine</name>
        <dbReference type="ChEBI" id="CHEBI:33384"/>
    </ligand>
</feature>
<name>A0ABP9K4I0_9ACTN</name>
<accession>A0ABP9K4I0</accession>
<dbReference type="InterPro" id="IPR010978">
    <property type="entry name" value="tRNA-bd_arm"/>
</dbReference>
<dbReference type="Pfam" id="PF02403">
    <property type="entry name" value="Seryl_tRNA_N"/>
    <property type="match status" value="1"/>
</dbReference>
<evidence type="ECO:0000256" key="6">
    <source>
        <dbReference type="HAMAP-Rule" id="MF_00176"/>
    </source>
</evidence>
<feature type="binding site" evidence="6">
    <location>
        <begin position="261"/>
        <end position="263"/>
    </location>
    <ligand>
        <name>ATP</name>
        <dbReference type="ChEBI" id="CHEBI:30616"/>
    </ligand>
</feature>
<feature type="binding site" evidence="6">
    <location>
        <position position="399"/>
    </location>
    <ligand>
        <name>L-serine</name>
        <dbReference type="ChEBI" id="CHEBI:33384"/>
    </ligand>
</feature>
<feature type="binding site" evidence="6">
    <location>
        <position position="277"/>
    </location>
    <ligand>
        <name>ATP</name>
        <dbReference type="ChEBI" id="CHEBI:30616"/>
    </ligand>
</feature>
<evidence type="ECO:0000256" key="8">
    <source>
        <dbReference type="SAM" id="MobiDB-lite"/>
    </source>
</evidence>
<evidence type="ECO:0000256" key="1">
    <source>
        <dbReference type="ARBA" id="ARBA00022598"/>
    </source>
</evidence>
<dbReference type="PROSITE" id="PS50862">
    <property type="entry name" value="AA_TRNA_LIGASE_II"/>
    <property type="match status" value="1"/>
</dbReference>
<dbReference type="CDD" id="cd00770">
    <property type="entry name" value="SerRS_core"/>
    <property type="match status" value="1"/>
</dbReference>